<evidence type="ECO:0000313" key="2">
    <source>
        <dbReference type="EMBL" id="KXG73768.1"/>
    </source>
</evidence>
<evidence type="ECO:0000313" key="3">
    <source>
        <dbReference type="Proteomes" id="UP000070456"/>
    </source>
</evidence>
<accession>A0A140KZP3</accession>
<dbReference type="PATRIC" id="fig|520762.4.peg.3202"/>
<organism evidence="2 3">
    <name type="scientific">Thermotalea metallivorans</name>
    <dbReference type="NCBI Taxonomy" id="520762"/>
    <lineage>
        <taxon>Bacteria</taxon>
        <taxon>Bacillati</taxon>
        <taxon>Bacillota</taxon>
        <taxon>Clostridia</taxon>
        <taxon>Peptostreptococcales</taxon>
        <taxon>Thermotaleaceae</taxon>
        <taxon>Thermotalea</taxon>
    </lineage>
</organism>
<dbReference type="Proteomes" id="UP000070456">
    <property type="component" value="Unassembled WGS sequence"/>
</dbReference>
<feature type="region of interest" description="Disordered" evidence="1">
    <location>
        <begin position="53"/>
        <end position="88"/>
    </location>
</feature>
<protein>
    <submittedName>
        <fullName evidence="2">Uncharacterized protein</fullName>
    </submittedName>
</protein>
<proteinExistence type="predicted"/>
<comment type="caution">
    <text evidence="2">The sequence shown here is derived from an EMBL/GenBank/DDBJ whole genome shotgun (WGS) entry which is preliminary data.</text>
</comment>
<name>A0A140KZP3_9FIRM</name>
<dbReference type="EMBL" id="LOEE01000077">
    <property type="protein sequence ID" value="KXG73768.1"/>
    <property type="molecule type" value="Genomic_DNA"/>
</dbReference>
<gene>
    <name evidence="2" type="ORF">AN619_29020</name>
</gene>
<reference evidence="2 3" key="1">
    <citation type="submission" date="2015-12" db="EMBL/GenBank/DDBJ databases">
        <title>Draft genome sequence of the thermoanaerobe Thermotalea metallivorans, an isolate from the runoff channel of the Great Artesian Basin, Australia.</title>
        <authorList>
            <person name="Patel B.K."/>
        </authorList>
    </citation>
    <scope>NUCLEOTIDE SEQUENCE [LARGE SCALE GENOMIC DNA]</scope>
    <source>
        <strain evidence="2 3">B2-1</strain>
    </source>
</reference>
<dbReference type="STRING" id="520762.AN619_29020"/>
<evidence type="ECO:0000256" key="1">
    <source>
        <dbReference type="SAM" id="MobiDB-lite"/>
    </source>
</evidence>
<sequence>MIGDLIKQSKDGRDSVYAGLRELKDNGYMERNPVKDKNGKIVYWESVVYETSIETEETESPLTENPEMDNPLTDFPYLENPDLEKPDLENPTLLINEYNNNNLNQLSHKVDVR</sequence>
<keyword evidence="3" id="KW-1185">Reference proteome</keyword>
<dbReference type="AlphaFoldDB" id="A0A140KZP3"/>